<proteinExistence type="predicted"/>
<feature type="transmembrane region" description="Helical" evidence="1">
    <location>
        <begin position="81"/>
        <end position="98"/>
    </location>
</feature>
<keyword evidence="1" id="KW-0812">Transmembrane</keyword>
<feature type="transmembrane region" description="Helical" evidence="1">
    <location>
        <begin position="20"/>
        <end position="41"/>
    </location>
</feature>
<dbReference type="InterPro" id="IPR043968">
    <property type="entry name" value="SGNH"/>
</dbReference>
<evidence type="ECO:0000256" key="1">
    <source>
        <dbReference type="SAM" id="Phobius"/>
    </source>
</evidence>
<keyword evidence="1" id="KW-1133">Transmembrane helix</keyword>
<feature type="domain" description="SGNH" evidence="3">
    <location>
        <begin position="296"/>
        <end position="504"/>
    </location>
</feature>
<dbReference type="GO" id="GO:0009103">
    <property type="term" value="P:lipopolysaccharide biosynthetic process"/>
    <property type="evidence" value="ECO:0007669"/>
    <property type="project" value="TreeGrafter"/>
</dbReference>
<feature type="transmembrane region" description="Helical" evidence="1">
    <location>
        <begin position="203"/>
        <end position="223"/>
    </location>
</feature>
<reference evidence="4 5" key="1">
    <citation type="submission" date="2017-12" db="EMBL/GenBank/DDBJ databases">
        <title>Phylogenetic diversity of female urinary microbiome.</title>
        <authorList>
            <person name="Thomas-White K."/>
            <person name="Wolfe A.J."/>
        </authorList>
    </citation>
    <scope>NUCLEOTIDE SEQUENCE [LARGE SCALE GENOMIC DNA]</scope>
    <source>
        <strain evidence="4 5">UMB0402</strain>
    </source>
</reference>
<comment type="caution">
    <text evidence="4">The sequence shown here is derived from an EMBL/GenBank/DDBJ whole genome shotgun (WGS) entry which is preliminary data.</text>
</comment>
<dbReference type="GO" id="GO:0016020">
    <property type="term" value="C:membrane"/>
    <property type="evidence" value="ECO:0007669"/>
    <property type="project" value="TreeGrafter"/>
</dbReference>
<keyword evidence="5" id="KW-1185">Reference proteome</keyword>
<evidence type="ECO:0000259" key="3">
    <source>
        <dbReference type="Pfam" id="PF19040"/>
    </source>
</evidence>
<gene>
    <name evidence="4" type="ORF">CYJ19_02280</name>
</gene>
<feature type="transmembrane region" description="Helical" evidence="1">
    <location>
        <begin position="105"/>
        <end position="122"/>
    </location>
</feature>
<dbReference type="PANTHER" id="PTHR23028:SF53">
    <property type="entry name" value="ACYL_TRANSF_3 DOMAIN-CONTAINING PROTEIN"/>
    <property type="match status" value="1"/>
</dbReference>
<feature type="domain" description="Acyltransferase 3" evidence="2">
    <location>
        <begin position="4"/>
        <end position="185"/>
    </location>
</feature>
<keyword evidence="4" id="KW-0012">Acyltransferase</keyword>
<feature type="transmembrane region" description="Helical" evidence="1">
    <location>
        <begin position="142"/>
        <end position="159"/>
    </location>
</feature>
<protein>
    <submittedName>
        <fullName evidence="4">Acyltransferase</fullName>
    </submittedName>
</protein>
<dbReference type="Proteomes" id="UP000235122">
    <property type="component" value="Unassembled WGS sequence"/>
</dbReference>
<dbReference type="AlphaFoldDB" id="A0A2I1IQN2"/>
<evidence type="ECO:0000313" key="4">
    <source>
        <dbReference type="EMBL" id="PKY73430.1"/>
    </source>
</evidence>
<name>A0A2I1IQN2_9ACTO</name>
<dbReference type="InterPro" id="IPR002656">
    <property type="entry name" value="Acyl_transf_3_dom"/>
</dbReference>
<sequence>MVLALVAAVSRRLGWQVEKVGIAVFALIAVASFAWLSLKYFQGSSQNFYFDTRIRMWEFAIGAIAALVRPKKVLPHWLRDLLGWGALVVVVTFGLVKVGVYPGPICLLPIAATAVLLLLVRTDVYSGKFLALKPLVFLGNNSYALYLVHWPLFAVYLGVRKQANFSIVEGVILLILSLGLALLLTAAVDDPVRKWRWANNRWWAQAILVLTCFAVGAGGIHVAGARADSQLVRVGTAGTNKFPGAAVLAMNQEPAYAAKPIPGPADLPKQWAGFPNPCVGAFAGAPDFGQVAKHANSCRQMREGGGSGPNVLVFGDSHAEQYLPAIEYAAKKRKWNLAALLMGGCKLSLTYQGNDDTCKKWVEAGVRWTVNKVRPDAVIVVSTLASPKHPDEVVPGHSEVVRAFLDHGIKVIGMRDNPIFATNKYECAVTATDPNEQCAEPYRRVYATDLPGLTESKNYHFVDLSEQICPNGKCPPIVGNIYVYQDHEHLSKDYSGTLGPYFEQATKDIRL</sequence>
<feature type="transmembrane region" description="Helical" evidence="1">
    <location>
        <begin position="171"/>
        <end position="188"/>
    </location>
</feature>
<dbReference type="GO" id="GO:0016747">
    <property type="term" value="F:acyltransferase activity, transferring groups other than amino-acyl groups"/>
    <property type="evidence" value="ECO:0007669"/>
    <property type="project" value="InterPro"/>
</dbReference>
<keyword evidence="1" id="KW-0472">Membrane</keyword>
<keyword evidence="4" id="KW-0808">Transferase</keyword>
<dbReference type="EMBL" id="PKKO01000001">
    <property type="protein sequence ID" value="PKY73430.1"/>
    <property type="molecule type" value="Genomic_DNA"/>
</dbReference>
<evidence type="ECO:0000313" key="5">
    <source>
        <dbReference type="Proteomes" id="UP000235122"/>
    </source>
</evidence>
<evidence type="ECO:0000259" key="2">
    <source>
        <dbReference type="Pfam" id="PF01757"/>
    </source>
</evidence>
<dbReference type="Pfam" id="PF01757">
    <property type="entry name" value="Acyl_transf_3"/>
    <property type="match status" value="1"/>
</dbReference>
<organism evidence="4 5">
    <name type="scientific">Winkia neuii</name>
    <dbReference type="NCBI Taxonomy" id="33007"/>
    <lineage>
        <taxon>Bacteria</taxon>
        <taxon>Bacillati</taxon>
        <taxon>Actinomycetota</taxon>
        <taxon>Actinomycetes</taxon>
        <taxon>Actinomycetales</taxon>
        <taxon>Actinomycetaceae</taxon>
        <taxon>Winkia</taxon>
    </lineage>
</organism>
<dbReference type="InterPro" id="IPR050879">
    <property type="entry name" value="Acyltransferase_3"/>
</dbReference>
<dbReference type="STRING" id="33007.HMPREF3198_01055"/>
<accession>A0A2I1IQN2</accession>
<dbReference type="PANTHER" id="PTHR23028">
    <property type="entry name" value="ACETYLTRANSFERASE"/>
    <property type="match status" value="1"/>
</dbReference>
<dbReference type="Pfam" id="PF19040">
    <property type="entry name" value="SGNH"/>
    <property type="match status" value="1"/>
</dbReference>